<evidence type="ECO:0000313" key="17">
    <source>
        <dbReference type="EMBL" id="RIA96271.1"/>
    </source>
</evidence>
<dbReference type="GO" id="GO:0006537">
    <property type="term" value="P:glutamate biosynthetic process"/>
    <property type="evidence" value="ECO:0007669"/>
    <property type="project" value="UniProtKB-KW"/>
</dbReference>
<evidence type="ECO:0000256" key="1">
    <source>
        <dbReference type="ARBA" id="ARBA00001917"/>
    </source>
</evidence>
<gene>
    <name evidence="17" type="ORF">C1645_815583</name>
</gene>
<dbReference type="GO" id="GO:0019676">
    <property type="term" value="P:ammonia assimilation cycle"/>
    <property type="evidence" value="ECO:0007669"/>
    <property type="project" value="TreeGrafter"/>
</dbReference>
<keyword evidence="8" id="KW-0315">Glutamine amidotransferase</keyword>
<evidence type="ECO:0000256" key="13">
    <source>
        <dbReference type="ARBA" id="ARBA00023291"/>
    </source>
</evidence>
<dbReference type="SUPFAM" id="SSF56235">
    <property type="entry name" value="N-terminal nucleophile aminohydrolases (Ntn hydrolases)"/>
    <property type="match status" value="1"/>
</dbReference>
<feature type="domain" description="Glutamine amidotransferase type-2" evidence="16">
    <location>
        <begin position="46"/>
        <end position="80"/>
    </location>
</feature>
<dbReference type="InterPro" id="IPR050711">
    <property type="entry name" value="ET-N_metabolism_enzyme"/>
</dbReference>
<evidence type="ECO:0000256" key="12">
    <source>
        <dbReference type="ARBA" id="ARBA00023164"/>
    </source>
</evidence>
<evidence type="ECO:0000256" key="5">
    <source>
        <dbReference type="ARBA" id="ARBA00022630"/>
    </source>
</evidence>
<evidence type="ECO:0000256" key="3">
    <source>
        <dbReference type="ARBA" id="ARBA00009716"/>
    </source>
</evidence>
<evidence type="ECO:0000256" key="11">
    <source>
        <dbReference type="ARBA" id="ARBA00023014"/>
    </source>
</evidence>
<dbReference type="GO" id="GO:0016041">
    <property type="term" value="F:glutamate synthase (ferredoxin) activity"/>
    <property type="evidence" value="ECO:0007669"/>
    <property type="project" value="UniProtKB-EC"/>
</dbReference>
<dbReference type="GO" id="GO:0051538">
    <property type="term" value="F:3 iron, 4 sulfur cluster binding"/>
    <property type="evidence" value="ECO:0007669"/>
    <property type="project" value="UniProtKB-KW"/>
</dbReference>
<dbReference type="InterPro" id="IPR017932">
    <property type="entry name" value="GATase_2_dom"/>
</dbReference>
<dbReference type="EC" id="1.4.7.1" evidence="15"/>
<dbReference type="GO" id="GO:0016040">
    <property type="term" value="F:glutamate synthase (NADH) activity"/>
    <property type="evidence" value="ECO:0007669"/>
    <property type="project" value="TreeGrafter"/>
</dbReference>
<comment type="similarity">
    <text evidence="3">Belongs to the glutamate synthase family.</text>
</comment>
<dbReference type="Gene3D" id="3.60.20.10">
    <property type="entry name" value="Glutamine Phosphoribosylpyrophosphate, subunit 1, domain 1"/>
    <property type="match status" value="1"/>
</dbReference>
<evidence type="ECO:0000256" key="15">
    <source>
        <dbReference type="ARBA" id="ARBA00039085"/>
    </source>
</evidence>
<keyword evidence="4" id="KW-0028">Amino-acid biosynthesis</keyword>
<comment type="cofactor">
    <cofactor evidence="2">
        <name>[3Fe-4S] cluster</name>
        <dbReference type="ChEBI" id="CHEBI:21137"/>
    </cofactor>
</comment>
<comment type="cofactor">
    <cofactor evidence="1">
        <name>FMN</name>
        <dbReference type="ChEBI" id="CHEBI:58210"/>
    </cofactor>
</comment>
<sequence length="114" mass="13221">MYNNWSNVLLESINIIEDETFWKDAGINMNVSTVLWKKLPADSMTIDMHISRFSTNTFPSWDRSQPMRWRARNGEINTLRYLIEEGGSDSAAFDNILELLVINGIYDDTQSLEK</sequence>
<evidence type="ECO:0000256" key="9">
    <source>
        <dbReference type="ARBA" id="ARBA00023002"/>
    </source>
</evidence>
<dbReference type="EMBL" id="QKYT01000047">
    <property type="protein sequence ID" value="RIA96271.1"/>
    <property type="molecule type" value="Genomic_DNA"/>
</dbReference>
<keyword evidence="13" id="KW-0003">3Fe-4S</keyword>
<dbReference type="GO" id="GO:0046872">
    <property type="term" value="F:metal ion binding"/>
    <property type="evidence" value="ECO:0007669"/>
    <property type="project" value="UniProtKB-KW"/>
</dbReference>
<dbReference type="Pfam" id="PF00310">
    <property type="entry name" value="GATase_2"/>
    <property type="match status" value="1"/>
</dbReference>
<reference evidence="17 18" key="1">
    <citation type="submission" date="2018-06" db="EMBL/GenBank/DDBJ databases">
        <title>Comparative genomics reveals the genomic features of Rhizophagus irregularis, R. cerebriforme, R. diaphanum and Gigaspora rosea, and their symbiotic lifestyle signature.</title>
        <authorList>
            <person name="Morin E."/>
            <person name="San Clemente H."/>
            <person name="Chen E.C.H."/>
            <person name="De La Providencia I."/>
            <person name="Hainaut M."/>
            <person name="Kuo A."/>
            <person name="Kohler A."/>
            <person name="Murat C."/>
            <person name="Tang N."/>
            <person name="Roy S."/>
            <person name="Loubradou J."/>
            <person name="Henrissat B."/>
            <person name="Grigoriev I.V."/>
            <person name="Corradi N."/>
            <person name="Roux C."/>
            <person name="Martin F.M."/>
        </authorList>
    </citation>
    <scope>NUCLEOTIDE SEQUENCE [LARGE SCALE GENOMIC DNA]</scope>
    <source>
        <strain evidence="17 18">DAOM 227022</strain>
    </source>
</reference>
<keyword evidence="18" id="KW-1185">Reference proteome</keyword>
<protein>
    <recommendedName>
        <fullName evidence="15">glutamate synthase (ferredoxin)</fullName>
        <ecNumber evidence="15">1.4.7.1</ecNumber>
    </recommendedName>
</protein>
<accession>A0A397TML7</accession>
<dbReference type="Proteomes" id="UP000265703">
    <property type="component" value="Unassembled WGS sequence"/>
</dbReference>
<name>A0A397TML7_9GLOM</name>
<evidence type="ECO:0000256" key="7">
    <source>
        <dbReference type="ARBA" id="ARBA00022723"/>
    </source>
</evidence>
<proteinExistence type="inferred from homology"/>
<evidence type="ECO:0000256" key="4">
    <source>
        <dbReference type="ARBA" id="ARBA00022605"/>
    </source>
</evidence>
<dbReference type="PANTHER" id="PTHR11938:SF133">
    <property type="entry name" value="GLUTAMATE SYNTHASE (NADH)"/>
    <property type="match status" value="1"/>
</dbReference>
<evidence type="ECO:0000256" key="14">
    <source>
        <dbReference type="ARBA" id="ARBA00037928"/>
    </source>
</evidence>
<evidence type="ECO:0000256" key="6">
    <source>
        <dbReference type="ARBA" id="ARBA00022643"/>
    </source>
</evidence>
<dbReference type="AlphaFoldDB" id="A0A397TML7"/>
<keyword evidence="12" id="KW-0314">Glutamate biosynthesis</keyword>
<comment type="pathway">
    <text evidence="14">Amino-acid biosynthesis; L-glutamate biosynthesis via GLT pathway; L-glutamate from 2-oxoglutarate and L-glutamine (ferredoxin route): step 1/1.</text>
</comment>
<dbReference type="PANTHER" id="PTHR11938">
    <property type="entry name" value="FAD NADPH DEHYDROGENASE/OXIDOREDUCTASE"/>
    <property type="match status" value="1"/>
</dbReference>
<dbReference type="STRING" id="658196.A0A397TML7"/>
<evidence type="ECO:0000256" key="2">
    <source>
        <dbReference type="ARBA" id="ARBA00001927"/>
    </source>
</evidence>
<evidence type="ECO:0000256" key="8">
    <source>
        <dbReference type="ARBA" id="ARBA00022962"/>
    </source>
</evidence>
<keyword evidence="9" id="KW-0560">Oxidoreductase</keyword>
<evidence type="ECO:0000259" key="16">
    <source>
        <dbReference type="Pfam" id="PF00310"/>
    </source>
</evidence>
<dbReference type="InterPro" id="IPR029055">
    <property type="entry name" value="Ntn_hydrolases_N"/>
</dbReference>
<keyword evidence="6" id="KW-0288">FMN</keyword>
<evidence type="ECO:0000313" key="18">
    <source>
        <dbReference type="Proteomes" id="UP000265703"/>
    </source>
</evidence>
<evidence type="ECO:0000256" key="10">
    <source>
        <dbReference type="ARBA" id="ARBA00023004"/>
    </source>
</evidence>
<keyword evidence="10" id="KW-0408">Iron</keyword>
<comment type="caution">
    <text evidence="17">The sequence shown here is derived from an EMBL/GenBank/DDBJ whole genome shotgun (WGS) entry which is preliminary data.</text>
</comment>
<keyword evidence="5" id="KW-0285">Flavoprotein</keyword>
<keyword evidence="7" id="KW-0479">Metal-binding</keyword>
<keyword evidence="11" id="KW-0411">Iron-sulfur</keyword>
<dbReference type="OrthoDB" id="4327079at2759"/>
<organism evidence="17 18">
    <name type="scientific">Glomus cerebriforme</name>
    <dbReference type="NCBI Taxonomy" id="658196"/>
    <lineage>
        <taxon>Eukaryota</taxon>
        <taxon>Fungi</taxon>
        <taxon>Fungi incertae sedis</taxon>
        <taxon>Mucoromycota</taxon>
        <taxon>Glomeromycotina</taxon>
        <taxon>Glomeromycetes</taxon>
        <taxon>Glomerales</taxon>
        <taxon>Glomeraceae</taxon>
        <taxon>Glomus</taxon>
    </lineage>
</organism>